<keyword evidence="2 4" id="KW-0863">Zinc-finger</keyword>
<dbReference type="Proteomes" id="UP001159364">
    <property type="component" value="Linkage Group LG06"/>
</dbReference>
<evidence type="ECO:0000256" key="4">
    <source>
        <dbReference type="PROSITE-ProRule" id="PRU00175"/>
    </source>
</evidence>
<dbReference type="GO" id="GO:0004842">
    <property type="term" value="F:ubiquitin-protein transferase activity"/>
    <property type="evidence" value="ECO:0007669"/>
    <property type="project" value="TreeGrafter"/>
</dbReference>
<evidence type="ECO:0000313" key="8">
    <source>
        <dbReference type="Proteomes" id="UP001159364"/>
    </source>
</evidence>
<dbReference type="PROSITE" id="PS50089">
    <property type="entry name" value="ZF_RING_2"/>
    <property type="match status" value="1"/>
</dbReference>
<dbReference type="AlphaFoldDB" id="A0AAV8T7K6"/>
<keyword evidence="3" id="KW-0862">Zinc</keyword>
<proteinExistence type="predicted"/>
<sequence>MAVQAQLYPESLGLPTFVPGLQDWIVYNPTVPGNGVDVFSNFEDQNLFFSQEISPPFGVDNNTGVVCSSSTSTCDSSSIAMALSQALDPHFRMQREELDCFLQLQNERLRLALQEQRKLQLETLLKSAESKAWSLMRQKEDNLAEARRKTLELEARLGKAQMDSDSWQRLARTNESLVLELTQQVKERLLLMSEIGRSQDAESCCGSCDRAQEDTHTQVGSEIACKSCNSRRPNVLFLPCRHLSSCMSCEAFLGSCPVCKSVKEASMEVFWS</sequence>
<evidence type="ECO:0000313" key="7">
    <source>
        <dbReference type="EMBL" id="KAJ8762376.1"/>
    </source>
</evidence>
<evidence type="ECO:0000256" key="3">
    <source>
        <dbReference type="ARBA" id="ARBA00022833"/>
    </source>
</evidence>
<dbReference type="Gene3D" id="3.30.40.10">
    <property type="entry name" value="Zinc/RING finger domain, C3HC4 (zinc finger)"/>
    <property type="match status" value="1"/>
</dbReference>
<gene>
    <name evidence="7" type="ORF">K2173_007534</name>
</gene>
<dbReference type="GO" id="GO:0008270">
    <property type="term" value="F:zinc ion binding"/>
    <property type="evidence" value="ECO:0007669"/>
    <property type="project" value="UniProtKB-KW"/>
</dbReference>
<dbReference type="PANTHER" id="PTHR42647">
    <property type="entry name" value="SBP (S-RIBONUCLEASE BINDING PROTEIN) FAMILY PROTEIN"/>
    <property type="match status" value="1"/>
</dbReference>
<evidence type="ECO:0000256" key="5">
    <source>
        <dbReference type="SAM" id="Coils"/>
    </source>
</evidence>
<keyword evidence="8" id="KW-1185">Reference proteome</keyword>
<dbReference type="InterPro" id="IPR013083">
    <property type="entry name" value="Znf_RING/FYVE/PHD"/>
</dbReference>
<feature type="domain" description="RING-type" evidence="6">
    <location>
        <begin position="225"/>
        <end position="260"/>
    </location>
</feature>
<name>A0AAV8T7K6_9ROSI</name>
<feature type="coiled-coil region" evidence="5">
    <location>
        <begin position="102"/>
        <end position="163"/>
    </location>
</feature>
<organism evidence="7 8">
    <name type="scientific">Erythroxylum novogranatense</name>
    <dbReference type="NCBI Taxonomy" id="1862640"/>
    <lineage>
        <taxon>Eukaryota</taxon>
        <taxon>Viridiplantae</taxon>
        <taxon>Streptophyta</taxon>
        <taxon>Embryophyta</taxon>
        <taxon>Tracheophyta</taxon>
        <taxon>Spermatophyta</taxon>
        <taxon>Magnoliopsida</taxon>
        <taxon>eudicotyledons</taxon>
        <taxon>Gunneridae</taxon>
        <taxon>Pentapetalae</taxon>
        <taxon>rosids</taxon>
        <taxon>fabids</taxon>
        <taxon>Malpighiales</taxon>
        <taxon>Erythroxylaceae</taxon>
        <taxon>Erythroxylum</taxon>
    </lineage>
</organism>
<comment type="caution">
    <text evidence="7">The sequence shown here is derived from an EMBL/GenBank/DDBJ whole genome shotgun (WGS) entry which is preliminary data.</text>
</comment>
<evidence type="ECO:0000256" key="1">
    <source>
        <dbReference type="ARBA" id="ARBA00022723"/>
    </source>
</evidence>
<accession>A0AAV8T7K6</accession>
<evidence type="ECO:0000256" key="2">
    <source>
        <dbReference type="ARBA" id="ARBA00022771"/>
    </source>
</evidence>
<protein>
    <recommendedName>
        <fullName evidence="6">RING-type domain-containing protein</fullName>
    </recommendedName>
</protein>
<dbReference type="PANTHER" id="PTHR42647:SF22">
    <property type="entry name" value="BOI-RELATED E3 UBIQUITIN-PROTEIN LIGASE 2-RELATED"/>
    <property type="match status" value="1"/>
</dbReference>
<dbReference type="EMBL" id="JAIWQS010000006">
    <property type="protein sequence ID" value="KAJ8762376.1"/>
    <property type="molecule type" value="Genomic_DNA"/>
</dbReference>
<keyword evidence="5" id="KW-0175">Coiled coil</keyword>
<evidence type="ECO:0000259" key="6">
    <source>
        <dbReference type="PROSITE" id="PS50089"/>
    </source>
</evidence>
<dbReference type="InterPro" id="IPR001841">
    <property type="entry name" value="Znf_RING"/>
</dbReference>
<keyword evidence="1" id="KW-0479">Metal-binding</keyword>
<reference evidence="7 8" key="1">
    <citation type="submission" date="2021-09" db="EMBL/GenBank/DDBJ databases">
        <title>Genomic insights and catalytic innovation underlie evolution of tropane alkaloids biosynthesis.</title>
        <authorList>
            <person name="Wang Y.-J."/>
            <person name="Tian T."/>
            <person name="Huang J.-P."/>
            <person name="Huang S.-X."/>
        </authorList>
    </citation>
    <scope>NUCLEOTIDE SEQUENCE [LARGE SCALE GENOMIC DNA]</scope>
    <source>
        <strain evidence="7">KIB-2018</strain>
        <tissue evidence="7">Leaf</tissue>
    </source>
</reference>
<dbReference type="Pfam" id="PF13920">
    <property type="entry name" value="zf-C3HC4_3"/>
    <property type="match status" value="1"/>
</dbReference>